<comment type="caution">
    <text evidence="1">The sequence shown here is derived from an EMBL/GenBank/DDBJ whole genome shotgun (WGS) entry which is preliminary data.</text>
</comment>
<reference evidence="1" key="3">
    <citation type="submission" date="2023-05" db="EMBL/GenBank/DDBJ databases">
        <authorList>
            <person name="Smith C.H."/>
        </authorList>
    </citation>
    <scope>NUCLEOTIDE SEQUENCE</scope>
    <source>
        <strain evidence="1">CHS0354</strain>
        <tissue evidence="1">Mantle</tissue>
    </source>
</reference>
<accession>A0AAE0VP75</accession>
<reference evidence="1" key="1">
    <citation type="journal article" date="2021" name="Genome Biol. Evol.">
        <title>A High-Quality Reference Genome for a Parasitic Bivalve with Doubly Uniparental Inheritance (Bivalvia: Unionida).</title>
        <authorList>
            <person name="Smith C.H."/>
        </authorList>
    </citation>
    <scope>NUCLEOTIDE SEQUENCE</scope>
    <source>
        <strain evidence="1">CHS0354</strain>
    </source>
</reference>
<keyword evidence="2" id="KW-1185">Reference proteome</keyword>
<proteinExistence type="predicted"/>
<organism evidence="1 2">
    <name type="scientific">Potamilus streckersoni</name>
    <dbReference type="NCBI Taxonomy" id="2493646"/>
    <lineage>
        <taxon>Eukaryota</taxon>
        <taxon>Metazoa</taxon>
        <taxon>Spiralia</taxon>
        <taxon>Lophotrochozoa</taxon>
        <taxon>Mollusca</taxon>
        <taxon>Bivalvia</taxon>
        <taxon>Autobranchia</taxon>
        <taxon>Heteroconchia</taxon>
        <taxon>Palaeoheterodonta</taxon>
        <taxon>Unionida</taxon>
        <taxon>Unionoidea</taxon>
        <taxon>Unionidae</taxon>
        <taxon>Ambleminae</taxon>
        <taxon>Lampsilini</taxon>
        <taxon>Potamilus</taxon>
    </lineage>
</organism>
<name>A0AAE0VP75_9BIVA</name>
<reference evidence="1" key="2">
    <citation type="journal article" date="2021" name="Genome Biol. Evol.">
        <title>Developing a high-quality reference genome for a parasitic bivalve with doubly uniparental inheritance (Bivalvia: Unionida).</title>
        <authorList>
            <person name="Smith C.H."/>
        </authorList>
    </citation>
    <scope>NUCLEOTIDE SEQUENCE</scope>
    <source>
        <strain evidence="1">CHS0354</strain>
        <tissue evidence="1">Mantle</tissue>
    </source>
</reference>
<evidence type="ECO:0000313" key="2">
    <source>
        <dbReference type="Proteomes" id="UP001195483"/>
    </source>
</evidence>
<dbReference type="Proteomes" id="UP001195483">
    <property type="component" value="Unassembled WGS sequence"/>
</dbReference>
<protein>
    <submittedName>
        <fullName evidence="1">Uncharacterized protein</fullName>
    </submittedName>
</protein>
<evidence type="ECO:0000313" key="1">
    <source>
        <dbReference type="EMBL" id="KAK3585493.1"/>
    </source>
</evidence>
<dbReference type="AlphaFoldDB" id="A0AAE0VP75"/>
<gene>
    <name evidence="1" type="ORF">CHS0354_003342</name>
</gene>
<sequence length="99" mass="11439">MQLKSDSAQCHRMNKTFAPCRRNANLSLVPPTGQPAPKCLCLSSMDNPAAGVVLNEIVTLHMSSLQRKQHRTLHWLRDYWAQLPREYYHKPRKVWDVNG</sequence>
<dbReference type="EMBL" id="JAEAOA010000270">
    <property type="protein sequence ID" value="KAK3585493.1"/>
    <property type="molecule type" value="Genomic_DNA"/>
</dbReference>